<protein>
    <submittedName>
        <fullName evidence="1">Uncharacterized protein</fullName>
    </submittedName>
</protein>
<sequence length="68" mass="7917">MLEDGFRSHRYSDIVGNLRDNGFLTAEDVRKLLKEYTTTQKITFDCIDDEKAKIVSEALIDNYNRSRS</sequence>
<dbReference type="EMBL" id="FXAO01000007">
    <property type="protein sequence ID" value="SMG44886.1"/>
    <property type="molecule type" value="Genomic_DNA"/>
</dbReference>
<name>A0A1X7KVB0_9FLAO</name>
<evidence type="ECO:0000313" key="2">
    <source>
        <dbReference type="Proteomes" id="UP000193420"/>
    </source>
</evidence>
<keyword evidence="2" id="KW-1185">Reference proteome</keyword>
<proteinExistence type="predicted"/>
<accession>A0A1X7KVB0</accession>
<organism evidence="1 2">
    <name type="scientific">Arenibacter troitsensis</name>
    <dbReference type="NCBI Taxonomy" id="188872"/>
    <lineage>
        <taxon>Bacteria</taxon>
        <taxon>Pseudomonadati</taxon>
        <taxon>Bacteroidota</taxon>
        <taxon>Flavobacteriia</taxon>
        <taxon>Flavobacteriales</taxon>
        <taxon>Flavobacteriaceae</taxon>
        <taxon>Arenibacter</taxon>
    </lineage>
</organism>
<dbReference type="Proteomes" id="UP000193420">
    <property type="component" value="Unassembled WGS sequence"/>
</dbReference>
<dbReference type="OrthoDB" id="1446999at2"/>
<dbReference type="STRING" id="188872.SAMN03080602_03376"/>
<gene>
    <name evidence="1" type="ORF">SAMN03080602_03376</name>
</gene>
<dbReference type="AlphaFoldDB" id="A0A1X7KVB0"/>
<dbReference type="RefSeq" id="WP_085500090.1">
    <property type="nucleotide sequence ID" value="NZ_FXAO01000007.1"/>
</dbReference>
<reference evidence="2" key="1">
    <citation type="submission" date="2017-04" db="EMBL/GenBank/DDBJ databases">
        <authorList>
            <person name="Varghese N."/>
            <person name="Submissions S."/>
        </authorList>
    </citation>
    <scope>NUCLEOTIDE SEQUENCE [LARGE SCALE GENOMIC DNA]</scope>
    <source>
        <strain evidence="2">DSM 19835</strain>
    </source>
</reference>
<evidence type="ECO:0000313" key="1">
    <source>
        <dbReference type="EMBL" id="SMG44886.1"/>
    </source>
</evidence>